<dbReference type="InterPro" id="IPR002842">
    <property type="entry name" value="ATPase_V1_Esu"/>
</dbReference>
<proteinExistence type="inferred from homology"/>
<dbReference type="HAMAP" id="MF_00311">
    <property type="entry name" value="ATP_synth_E_arch"/>
    <property type="match status" value="1"/>
</dbReference>
<dbReference type="OrthoDB" id="10263003at2759"/>
<evidence type="ECO:0000313" key="5">
    <source>
        <dbReference type="Proteomes" id="UP000007799"/>
    </source>
</evidence>
<dbReference type="KEGG" id="sre:PTSG_03533"/>
<dbReference type="InterPro" id="IPR038495">
    <property type="entry name" value="ATPase_E_C"/>
</dbReference>
<comment type="similarity">
    <text evidence="1">Belongs to the V-ATPase E subunit family.</text>
</comment>
<dbReference type="OMA" id="QHMMAFI"/>
<keyword evidence="2" id="KW-0813">Transport</keyword>
<sequence>MSLNQEQIEQQIAHMIKFIESEADEKVTEIKVKAKEEFDREVARMVKDEERKIVAMYERREKGMETQKRIAYSNKLNAARVKVLQAQDEYLQHIVSDAKEEVKKLAGNKKKYSKLLRDLITQGLCSLLETQVDLMCRKKDVALVKEVLSDAVADFKSKTKLDCTVNVNEKNFLNDDCGGGVELSVRGNTKVTNTLDKRMDMAVSRLMPAIRYKLFGASTSRAHFD</sequence>
<dbReference type="GO" id="GO:0046961">
    <property type="term" value="F:proton-transporting ATPase activity, rotational mechanism"/>
    <property type="evidence" value="ECO:0007669"/>
    <property type="project" value="InterPro"/>
</dbReference>
<evidence type="ECO:0000313" key="4">
    <source>
        <dbReference type="EMBL" id="EGD82901.1"/>
    </source>
</evidence>
<accession>F2U5W0</accession>
<evidence type="ECO:0000256" key="2">
    <source>
        <dbReference type="ARBA" id="ARBA00022448"/>
    </source>
</evidence>
<protein>
    <recommendedName>
        <fullName evidence="6">Vacuolar ATP synthase subunit E</fullName>
    </recommendedName>
</protein>
<dbReference type="FunCoup" id="F2U5W0">
    <property type="interactions" value="1229"/>
</dbReference>
<dbReference type="GeneID" id="16075846"/>
<dbReference type="EMBL" id="GL832962">
    <property type="protein sequence ID" value="EGD82901.1"/>
    <property type="molecule type" value="Genomic_DNA"/>
</dbReference>
<dbReference type="Gene3D" id="6.10.250.1620">
    <property type="match status" value="1"/>
</dbReference>
<dbReference type="Proteomes" id="UP000007799">
    <property type="component" value="Unassembled WGS sequence"/>
</dbReference>
<dbReference type="eggNOG" id="KOG1664">
    <property type="taxonomic scope" value="Eukaryota"/>
</dbReference>
<organism evidence="5">
    <name type="scientific">Salpingoeca rosetta (strain ATCC 50818 / BSB-021)</name>
    <dbReference type="NCBI Taxonomy" id="946362"/>
    <lineage>
        <taxon>Eukaryota</taxon>
        <taxon>Choanoflagellata</taxon>
        <taxon>Craspedida</taxon>
        <taxon>Salpingoecidae</taxon>
        <taxon>Salpingoeca</taxon>
    </lineage>
</organism>
<evidence type="ECO:0000256" key="3">
    <source>
        <dbReference type="ARBA" id="ARBA00023065"/>
    </source>
</evidence>
<evidence type="ECO:0008006" key="6">
    <source>
        <dbReference type="Google" id="ProtNLM"/>
    </source>
</evidence>
<dbReference type="PANTHER" id="PTHR45715">
    <property type="entry name" value="ATPASE H+-TRANSPORTING V1 SUBUNIT E1A-RELATED"/>
    <property type="match status" value="1"/>
</dbReference>
<reference evidence="4" key="1">
    <citation type="submission" date="2009-08" db="EMBL/GenBank/DDBJ databases">
        <title>Annotation of Salpingoeca rosetta.</title>
        <authorList>
            <consortium name="The Broad Institute Genome Sequencing Platform"/>
            <person name="Russ C."/>
            <person name="Cuomo C."/>
            <person name="Burger G."/>
            <person name="Gray M.W."/>
            <person name="Holland P.W.H."/>
            <person name="King N."/>
            <person name="Lang F.B.F."/>
            <person name="Roger A.J."/>
            <person name="Ruiz-Trillo I."/>
            <person name="Young S.K."/>
            <person name="Zeng Q."/>
            <person name="Gargeya S."/>
            <person name="Alvarado L."/>
            <person name="Berlin A."/>
            <person name="Chapman S.B."/>
            <person name="Chen Z."/>
            <person name="Freedman E."/>
            <person name="Gellesch M."/>
            <person name="Goldberg J."/>
            <person name="Griggs A."/>
            <person name="Gujja S."/>
            <person name="Heilman E."/>
            <person name="Heiman D."/>
            <person name="Howarth C."/>
            <person name="Mehta T."/>
            <person name="Neiman D."/>
            <person name="Pearson M."/>
            <person name="Roberts A."/>
            <person name="Saif S."/>
            <person name="Shea T."/>
            <person name="Shenoy N."/>
            <person name="Sisk P."/>
            <person name="Stolte C."/>
            <person name="Sykes S."/>
            <person name="White J."/>
            <person name="Yandava C."/>
            <person name="Haas B."/>
            <person name="Nusbaum C."/>
            <person name="Birren B."/>
        </authorList>
    </citation>
    <scope>NUCLEOTIDE SEQUENCE [LARGE SCALE GENOMIC DNA]</scope>
    <source>
        <strain evidence="4">ATCC 50818</strain>
    </source>
</reference>
<dbReference type="SUPFAM" id="SSF160527">
    <property type="entry name" value="V-type ATPase subunit E-like"/>
    <property type="match status" value="1"/>
</dbReference>
<keyword evidence="3" id="KW-0406">Ion transport</keyword>
<gene>
    <name evidence="4" type="ORF">PTSG_03533</name>
</gene>
<dbReference type="GO" id="GO:0033178">
    <property type="term" value="C:proton-transporting two-sector ATPase complex, catalytic domain"/>
    <property type="evidence" value="ECO:0007669"/>
    <property type="project" value="InterPro"/>
</dbReference>
<name>F2U5W0_SALR5</name>
<dbReference type="Pfam" id="PF01991">
    <property type="entry name" value="vATP-synt_E"/>
    <property type="match status" value="1"/>
</dbReference>
<dbReference type="Gene3D" id="3.30.2320.30">
    <property type="entry name" value="ATP synthase, E subunit, C-terminal"/>
    <property type="match status" value="1"/>
</dbReference>
<dbReference type="STRING" id="946362.F2U5W0"/>
<dbReference type="InParanoid" id="F2U5W0"/>
<evidence type="ECO:0000256" key="1">
    <source>
        <dbReference type="ARBA" id="ARBA00005901"/>
    </source>
</evidence>
<keyword evidence="5" id="KW-1185">Reference proteome</keyword>
<dbReference type="RefSeq" id="XP_004995265.1">
    <property type="nucleotide sequence ID" value="XM_004995208.1"/>
</dbReference>
<dbReference type="AlphaFoldDB" id="F2U5W0"/>